<dbReference type="InterPro" id="IPR031348">
    <property type="entry name" value="PigL_N"/>
</dbReference>
<dbReference type="GeneID" id="34581388"/>
<dbReference type="EMBL" id="LXJU01000033">
    <property type="protein sequence ID" value="OGE48072.1"/>
    <property type="molecule type" value="Genomic_DNA"/>
</dbReference>
<dbReference type="Pfam" id="PF17046">
    <property type="entry name" value="Ses_B"/>
    <property type="match status" value="1"/>
</dbReference>
<gene>
    <name evidence="3" type="ORF">PENARI_c033G09379</name>
</gene>
<dbReference type="OrthoDB" id="432483at2759"/>
<reference evidence="3 4" key="1">
    <citation type="journal article" date="2016" name="Sci. Rep.">
        <title>Penicillium arizonense, a new, genome sequenced fungal species, reveals a high chemical diversity in secreted metabolites.</title>
        <authorList>
            <person name="Grijseels S."/>
            <person name="Nielsen J.C."/>
            <person name="Randelovic M."/>
            <person name="Nielsen J."/>
            <person name="Nielsen K.F."/>
            <person name="Workman M."/>
            <person name="Frisvad J.C."/>
        </authorList>
    </citation>
    <scope>NUCLEOTIDE SEQUENCE [LARGE SCALE GENOMIC DNA]</scope>
    <source>
        <strain evidence="3 4">CBS 141311</strain>
    </source>
</reference>
<dbReference type="RefSeq" id="XP_022483528.1">
    <property type="nucleotide sequence ID" value="XM_022636654.1"/>
</dbReference>
<feature type="domain" description="Azaphilone pigments biosynthesis cluster protein L N-terminal" evidence="2">
    <location>
        <begin position="17"/>
        <end position="94"/>
    </location>
</feature>
<accession>A0A1F5L4E9</accession>
<protein>
    <submittedName>
        <fullName evidence="3">Uncharacterized protein</fullName>
    </submittedName>
</protein>
<organism evidence="3 4">
    <name type="scientific">Penicillium arizonense</name>
    <dbReference type="NCBI Taxonomy" id="1835702"/>
    <lineage>
        <taxon>Eukaryota</taxon>
        <taxon>Fungi</taxon>
        <taxon>Dikarya</taxon>
        <taxon>Ascomycota</taxon>
        <taxon>Pezizomycotina</taxon>
        <taxon>Eurotiomycetes</taxon>
        <taxon>Eurotiomycetidae</taxon>
        <taxon>Eurotiales</taxon>
        <taxon>Aspergillaceae</taxon>
        <taxon>Penicillium</taxon>
    </lineage>
</organism>
<dbReference type="InterPro" id="IPR031469">
    <property type="entry name" value="SesB_dom"/>
</dbReference>
<evidence type="ECO:0000313" key="4">
    <source>
        <dbReference type="Proteomes" id="UP000177622"/>
    </source>
</evidence>
<dbReference type="Pfam" id="PF17111">
    <property type="entry name" value="PigL_N"/>
    <property type="match status" value="1"/>
</dbReference>
<comment type="caution">
    <text evidence="3">The sequence shown here is derived from an EMBL/GenBank/DDBJ whole genome shotgun (WGS) entry which is preliminary data.</text>
</comment>
<evidence type="ECO:0000259" key="2">
    <source>
        <dbReference type="Pfam" id="PF17111"/>
    </source>
</evidence>
<proteinExistence type="predicted"/>
<evidence type="ECO:0000313" key="3">
    <source>
        <dbReference type="EMBL" id="OGE48072.1"/>
    </source>
</evidence>
<dbReference type="AlphaFoldDB" id="A0A1F5L4E9"/>
<evidence type="ECO:0000259" key="1">
    <source>
        <dbReference type="Pfam" id="PF17046"/>
    </source>
</evidence>
<sequence length="226" mass="25620">MDPFINFGEDGLDEANDVMQDVTFELEAIRHPLSTLEDLQISDEPTYLAAKQDLERTGIAEAVNKCGQACDKFSKRLEKWTKHSNTTELSIRDRLIILVRSEDASKTARQETEKQLRVLETAIQKHIELTKIQQDEALQRRKDLESLEDEDEEDDRQRTLAIRETEEQSRLLEADQSASGVVSQILSTLSVPRGNTYNIDFSHSHNEGGLQIGHSAGTINWNGSRN</sequence>
<feature type="domain" description="Fungal death-pathway protein SesB" evidence="1">
    <location>
        <begin position="194"/>
        <end position="221"/>
    </location>
</feature>
<keyword evidence="4" id="KW-1185">Reference proteome</keyword>
<name>A0A1F5L4E9_PENAI</name>
<dbReference type="Proteomes" id="UP000177622">
    <property type="component" value="Unassembled WGS sequence"/>
</dbReference>